<dbReference type="OrthoDB" id="8365415at2"/>
<gene>
    <name evidence="1" type="ORF">CQ13_03620</name>
</gene>
<reference evidence="1 2" key="1">
    <citation type="submission" date="2014-03" db="EMBL/GenBank/DDBJ databases">
        <title>Bradyrhizobium valentinum sp. nov., isolated from effective nodules of Lupinus mariae-josephae, a lupine endemic of basic-lime soils in Eastern Spain.</title>
        <authorList>
            <person name="Duran D."/>
            <person name="Rey L."/>
            <person name="Navarro A."/>
            <person name="Busquets A."/>
            <person name="Imperial J."/>
            <person name="Ruiz-Argueso T."/>
        </authorList>
    </citation>
    <scope>NUCLEOTIDE SEQUENCE [LARGE SCALE GENOMIC DNA]</scope>
    <source>
        <strain evidence="1 2">Ro19</strain>
    </source>
</reference>
<dbReference type="AlphaFoldDB" id="A0A0R3N669"/>
<proteinExistence type="predicted"/>
<sequence>MIPCPCCSQAVSEPTVDMVVDILRIPALQARMLGAVWKGKGHPVSTEAIIAAMDRATDVKAHTYDDFKFSLCHLRKRLKRVGIAIPNAGYAQGYYLKFPSKGQLHV</sequence>
<accession>A0A0R3N669</accession>
<evidence type="ECO:0000313" key="2">
    <source>
        <dbReference type="Proteomes" id="UP000052023"/>
    </source>
</evidence>
<keyword evidence="2" id="KW-1185">Reference proteome</keyword>
<protein>
    <recommendedName>
        <fullName evidence="3">OmpR/PhoB-type domain-containing protein</fullName>
    </recommendedName>
</protein>
<comment type="caution">
    <text evidence="1">The sequence shown here is derived from an EMBL/GenBank/DDBJ whole genome shotgun (WGS) entry which is preliminary data.</text>
</comment>
<name>A0A0R3N669_9BRAD</name>
<evidence type="ECO:0000313" key="1">
    <source>
        <dbReference type="EMBL" id="KRR27500.1"/>
    </source>
</evidence>
<evidence type="ECO:0008006" key="3">
    <source>
        <dbReference type="Google" id="ProtNLM"/>
    </source>
</evidence>
<dbReference type="Proteomes" id="UP000052023">
    <property type="component" value="Unassembled WGS sequence"/>
</dbReference>
<dbReference type="EMBL" id="LLYA01000112">
    <property type="protein sequence ID" value="KRR27500.1"/>
    <property type="molecule type" value="Genomic_DNA"/>
</dbReference>
<organism evidence="1 2">
    <name type="scientific">Bradyrhizobium retamae</name>
    <dbReference type="NCBI Taxonomy" id="1300035"/>
    <lineage>
        <taxon>Bacteria</taxon>
        <taxon>Pseudomonadati</taxon>
        <taxon>Pseudomonadota</taxon>
        <taxon>Alphaproteobacteria</taxon>
        <taxon>Hyphomicrobiales</taxon>
        <taxon>Nitrobacteraceae</taxon>
        <taxon>Bradyrhizobium</taxon>
    </lineage>
</organism>